<reference evidence="1" key="1">
    <citation type="submission" date="2021-04" db="EMBL/GenBank/DDBJ databases">
        <title>Genome seq and assembly of Bacillus sp.</title>
        <authorList>
            <person name="Chhetri G."/>
        </authorList>
    </citation>
    <scope>NUCLEOTIDE SEQUENCE</scope>
    <source>
        <strain evidence="1">RG28</strain>
    </source>
</reference>
<proteinExistence type="predicted"/>
<dbReference type="RefSeq" id="WP_209407590.1">
    <property type="nucleotide sequence ID" value="NZ_JAGIYQ010000021.1"/>
</dbReference>
<protein>
    <submittedName>
        <fullName evidence="1">Sporulation protein YabP</fullName>
    </submittedName>
</protein>
<evidence type="ECO:0000313" key="2">
    <source>
        <dbReference type="Proteomes" id="UP000682134"/>
    </source>
</evidence>
<dbReference type="PIRSF" id="PIRSF011576">
    <property type="entry name" value="YabP"/>
    <property type="match status" value="1"/>
</dbReference>
<dbReference type="GO" id="GO:0030435">
    <property type="term" value="P:sporulation resulting in formation of a cellular spore"/>
    <property type="evidence" value="ECO:0007669"/>
    <property type="project" value="InterPro"/>
</dbReference>
<gene>
    <name evidence="1" type="primary">yabP</name>
    <name evidence="1" type="ORF">J5Y03_19070</name>
</gene>
<organism evidence="1 2">
    <name type="scientific">Gottfriedia endophytica</name>
    <dbReference type="NCBI Taxonomy" id="2820819"/>
    <lineage>
        <taxon>Bacteria</taxon>
        <taxon>Bacillati</taxon>
        <taxon>Bacillota</taxon>
        <taxon>Bacilli</taxon>
        <taxon>Bacillales</taxon>
        <taxon>Bacillaceae</taxon>
        <taxon>Gottfriedia</taxon>
    </lineage>
</organism>
<dbReference type="InterPro" id="IPR012504">
    <property type="entry name" value="Spore_YabP"/>
</dbReference>
<dbReference type="Pfam" id="PF07873">
    <property type="entry name" value="YabP"/>
    <property type="match status" value="1"/>
</dbReference>
<sequence length="104" mass="11804">MSNSYQSINNSQNQQSQVVDQDLILKGRRYLEITGVKQVESFDSEEFLVETVLGFLHIKGQNLQMKNLDVEKGHVAIKGKVNELCYLDEHSTGKAKGLFSKLFK</sequence>
<accession>A0A940NL30</accession>
<dbReference type="NCBIfam" id="TIGR02892">
    <property type="entry name" value="spore_yabP"/>
    <property type="match status" value="1"/>
</dbReference>
<comment type="caution">
    <text evidence="1">The sequence shown here is derived from an EMBL/GenBank/DDBJ whole genome shotgun (WGS) entry which is preliminary data.</text>
</comment>
<name>A0A940NL30_9BACI</name>
<dbReference type="AlphaFoldDB" id="A0A940NL30"/>
<dbReference type="InterPro" id="IPR022476">
    <property type="entry name" value="Spore_YabP/YqfC"/>
</dbReference>
<dbReference type="EMBL" id="JAGIYQ010000021">
    <property type="protein sequence ID" value="MBP0727254.1"/>
    <property type="molecule type" value="Genomic_DNA"/>
</dbReference>
<evidence type="ECO:0000313" key="1">
    <source>
        <dbReference type="EMBL" id="MBP0727254.1"/>
    </source>
</evidence>
<dbReference type="Proteomes" id="UP000682134">
    <property type="component" value="Unassembled WGS sequence"/>
</dbReference>
<keyword evidence="2" id="KW-1185">Reference proteome</keyword>
<dbReference type="InterPro" id="IPR038705">
    <property type="entry name" value="YabP_sf"/>
</dbReference>
<dbReference type="Gene3D" id="2.60.40.2000">
    <property type="match status" value="1"/>
</dbReference>